<dbReference type="EMBL" id="UOGL01000190">
    <property type="protein sequence ID" value="VAX38388.1"/>
    <property type="molecule type" value="Genomic_DNA"/>
</dbReference>
<gene>
    <name evidence="2" type="ORF">MNBD_PLANCTO02-993</name>
</gene>
<feature type="domain" description="Glycosyltransferase 2-like" evidence="1">
    <location>
        <begin position="32"/>
        <end position="117"/>
    </location>
</feature>
<dbReference type="CDD" id="cd00761">
    <property type="entry name" value="Glyco_tranf_GTA_type"/>
    <property type="match status" value="1"/>
</dbReference>
<dbReference type="AlphaFoldDB" id="A0A3B1DQM5"/>
<dbReference type="SUPFAM" id="SSF53448">
    <property type="entry name" value="Nucleotide-diphospho-sugar transferases"/>
    <property type="match status" value="1"/>
</dbReference>
<reference evidence="2" key="1">
    <citation type="submission" date="2018-06" db="EMBL/GenBank/DDBJ databases">
        <authorList>
            <person name="Zhirakovskaya E."/>
        </authorList>
    </citation>
    <scope>NUCLEOTIDE SEQUENCE</scope>
</reference>
<name>A0A3B1DQM5_9ZZZZ</name>
<dbReference type="InterPro" id="IPR029044">
    <property type="entry name" value="Nucleotide-diphossugar_trans"/>
</dbReference>
<dbReference type="Gene3D" id="3.90.550.10">
    <property type="entry name" value="Spore Coat Polysaccharide Biosynthesis Protein SpsA, Chain A"/>
    <property type="match status" value="1"/>
</dbReference>
<dbReference type="Pfam" id="PF00535">
    <property type="entry name" value="Glycos_transf_2"/>
    <property type="match status" value="1"/>
</dbReference>
<evidence type="ECO:0000313" key="2">
    <source>
        <dbReference type="EMBL" id="VAX38388.1"/>
    </source>
</evidence>
<proteinExistence type="predicted"/>
<sequence>MNSLTLITPTSDRPRPFALCEKWMSRALQHYQGDNFQWIVVDDGVSSAKCTLGQQHIRLDAIADSTESFRQNLLAALQEAKHELILFIEDDDWYAEQYLAKMCKWMTNDFEIVGETKARYYFLPTQRYHFCRNSRHASLCQTGIRRSLLPWLIKHLQNNQGNPYIDIALWREGRRRGKCLLRPRTTLSVGMKGLPGKAGIGMGHRLSSRHQHDVEGEVLRQWIGKDDAALYENW</sequence>
<protein>
    <recommendedName>
        <fullName evidence="1">Glycosyltransferase 2-like domain-containing protein</fullName>
    </recommendedName>
</protein>
<evidence type="ECO:0000259" key="1">
    <source>
        <dbReference type="Pfam" id="PF00535"/>
    </source>
</evidence>
<accession>A0A3B1DQM5</accession>
<dbReference type="InterPro" id="IPR001173">
    <property type="entry name" value="Glyco_trans_2-like"/>
</dbReference>
<organism evidence="2">
    <name type="scientific">hydrothermal vent metagenome</name>
    <dbReference type="NCBI Taxonomy" id="652676"/>
    <lineage>
        <taxon>unclassified sequences</taxon>
        <taxon>metagenomes</taxon>
        <taxon>ecological metagenomes</taxon>
    </lineage>
</organism>